<dbReference type="EMBL" id="BAAAYV010000002">
    <property type="protein sequence ID" value="GAA3647236.1"/>
    <property type="molecule type" value="Genomic_DNA"/>
</dbReference>
<protein>
    <recommendedName>
        <fullName evidence="3">DUF2017 domain-containing protein</fullName>
    </recommendedName>
</protein>
<name>A0ABP7B4J7_9MICO</name>
<reference evidence="2" key="1">
    <citation type="journal article" date="2019" name="Int. J. Syst. Evol. Microbiol.">
        <title>The Global Catalogue of Microorganisms (GCM) 10K type strain sequencing project: providing services to taxonomists for standard genome sequencing and annotation.</title>
        <authorList>
            <consortium name="The Broad Institute Genomics Platform"/>
            <consortium name="The Broad Institute Genome Sequencing Center for Infectious Disease"/>
            <person name="Wu L."/>
            <person name="Ma J."/>
        </authorList>
    </citation>
    <scope>NUCLEOTIDE SEQUENCE [LARGE SCALE GENOMIC DNA]</scope>
    <source>
        <strain evidence="2">JCM 16546</strain>
    </source>
</reference>
<evidence type="ECO:0000313" key="1">
    <source>
        <dbReference type="EMBL" id="GAA3647236.1"/>
    </source>
</evidence>
<comment type="caution">
    <text evidence="1">The sequence shown here is derived from an EMBL/GenBank/DDBJ whole genome shotgun (WGS) entry which is preliminary data.</text>
</comment>
<proteinExistence type="predicted"/>
<dbReference type="RefSeq" id="WP_221856733.1">
    <property type="nucleotide sequence ID" value="NZ_BAAAYV010000002.1"/>
</dbReference>
<keyword evidence="2" id="KW-1185">Reference proteome</keyword>
<evidence type="ECO:0008006" key="3">
    <source>
        <dbReference type="Google" id="ProtNLM"/>
    </source>
</evidence>
<organism evidence="1 2">
    <name type="scientific">Microbacterium marinilacus</name>
    <dbReference type="NCBI Taxonomy" id="415209"/>
    <lineage>
        <taxon>Bacteria</taxon>
        <taxon>Bacillati</taxon>
        <taxon>Actinomycetota</taxon>
        <taxon>Actinomycetes</taxon>
        <taxon>Micrococcales</taxon>
        <taxon>Microbacteriaceae</taxon>
        <taxon>Microbacterium</taxon>
    </lineage>
</organism>
<accession>A0ABP7B4J7</accession>
<dbReference type="InterPro" id="IPR018561">
    <property type="entry name" value="AosR"/>
</dbReference>
<gene>
    <name evidence="1" type="ORF">GCM10022202_03270</name>
</gene>
<dbReference type="Proteomes" id="UP001410795">
    <property type="component" value="Unassembled WGS sequence"/>
</dbReference>
<dbReference type="Pfam" id="PF09438">
    <property type="entry name" value="DUF2017"/>
    <property type="match status" value="1"/>
</dbReference>
<sequence>MTERAVVLSLTRIETTHLADLVRQFADLVDSTPSAPDPALERLTPDVYPEDAEASREFRALTRSDLLRRRANDARVVLDDLSRVERVQDELARVDVSLEGDSVEAWLRTLAAVRLVVATRLGIHEDDEEHDPEDPRFGVYDWLGYRLEVLVQAAEPDLRGGAD</sequence>
<evidence type="ECO:0000313" key="2">
    <source>
        <dbReference type="Proteomes" id="UP001410795"/>
    </source>
</evidence>